<organism evidence="4 5">
    <name type="scientific">Streptococcus salivarius</name>
    <dbReference type="NCBI Taxonomy" id="1304"/>
    <lineage>
        <taxon>Bacteria</taxon>
        <taxon>Bacillati</taxon>
        <taxon>Bacillota</taxon>
        <taxon>Bacilli</taxon>
        <taxon>Lactobacillales</taxon>
        <taxon>Streptococcaceae</taxon>
        <taxon>Streptococcus</taxon>
    </lineage>
</organism>
<sequence>MKKKLTGFALLSSLFLLTACNATNTGGSGSGGSTSKSEQVSSDSSETEEVSYDELYASVLDLYRPIALNGDTSAVPSNLSTEEAYSTNTIFEANRVGEKVQYSYVDINDDGSAELLIGTPDSVHALYYLDNDDKPVFAKSAGIFAKGGYLSTMKFYKDGTIYCQQFQRMRPEAKAETYEIKDGAFSQLQSVDFSMSETTDGASKVGLGDAQTLDLSSEDWYDFDDSSGDETEASSSDSKSNKETGMDINAIQNGDFSSIAGTWKNGKGYTMTFDKNGLVSDTERVDIENSKVTDGYLKSSTGPKSGVGVGGGAIAFLPKGVALTGSVTSSPNEKADDQSDKSKDRIWSGQSIYGTTDDSYFFYKVD</sequence>
<feature type="domain" description="DUF6287" evidence="3">
    <location>
        <begin position="245"/>
        <end position="277"/>
    </location>
</feature>
<protein>
    <recommendedName>
        <fullName evidence="3">DUF6287 domain-containing protein</fullName>
    </recommendedName>
</protein>
<proteinExistence type="predicted"/>
<dbReference type="Proteomes" id="UP000439678">
    <property type="component" value="Unassembled WGS sequence"/>
</dbReference>
<keyword evidence="2" id="KW-0732">Signal</keyword>
<reference evidence="4 5" key="1">
    <citation type="journal article" date="2019" name="Nat. Med.">
        <title>A library of human gut bacterial isolates paired with longitudinal multiomics data enables mechanistic microbiome research.</title>
        <authorList>
            <person name="Poyet M."/>
            <person name="Groussin M."/>
            <person name="Gibbons S.M."/>
            <person name="Avila-Pacheco J."/>
            <person name="Jiang X."/>
            <person name="Kearney S.M."/>
            <person name="Perrotta A.R."/>
            <person name="Berdy B."/>
            <person name="Zhao S."/>
            <person name="Lieberman T.D."/>
            <person name="Swanson P.K."/>
            <person name="Smith M."/>
            <person name="Roesemann S."/>
            <person name="Alexander J.E."/>
            <person name="Rich S.A."/>
            <person name="Livny J."/>
            <person name="Vlamakis H."/>
            <person name="Clish C."/>
            <person name="Bullock K."/>
            <person name="Deik A."/>
            <person name="Scott J."/>
            <person name="Pierce K.A."/>
            <person name="Xavier R.J."/>
            <person name="Alm E.J."/>
        </authorList>
    </citation>
    <scope>NUCLEOTIDE SEQUENCE [LARGE SCALE GENOMIC DNA]</scope>
    <source>
        <strain evidence="4 5">BIOML-A4</strain>
    </source>
</reference>
<feature type="region of interest" description="Disordered" evidence="1">
    <location>
        <begin position="325"/>
        <end position="345"/>
    </location>
</feature>
<dbReference type="InterPro" id="IPR046254">
    <property type="entry name" value="DUF6287"/>
</dbReference>
<dbReference type="Pfam" id="PF19804">
    <property type="entry name" value="DUF6287"/>
    <property type="match status" value="1"/>
</dbReference>
<dbReference type="AlphaFoldDB" id="A0A6A8UIF4"/>
<dbReference type="RefSeq" id="WP_082757394.1">
    <property type="nucleotide sequence ID" value="NZ_JADNDA010000002.1"/>
</dbReference>
<name>A0A6A8UIF4_STRSL</name>
<feature type="compositionally biased region" description="Low complexity" evidence="1">
    <location>
        <begin position="33"/>
        <end position="44"/>
    </location>
</feature>
<evidence type="ECO:0000313" key="4">
    <source>
        <dbReference type="EMBL" id="MTR28329.1"/>
    </source>
</evidence>
<feature type="region of interest" description="Disordered" evidence="1">
    <location>
        <begin position="26"/>
        <end position="49"/>
    </location>
</feature>
<feature type="compositionally biased region" description="Basic and acidic residues" evidence="1">
    <location>
        <begin position="333"/>
        <end position="345"/>
    </location>
</feature>
<evidence type="ECO:0000259" key="3">
    <source>
        <dbReference type="Pfam" id="PF19804"/>
    </source>
</evidence>
<dbReference type="EMBL" id="WMYO01000008">
    <property type="protein sequence ID" value="MTR28329.1"/>
    <property type="molecule type" value="Genomic_DNA"/>
</dbReference>
<evidence type="ECO:0000313" key="5">
    <source>
        <dbReference type="Proteomes" id="UP000439678"/>
    </source>
</evidence>
<evidence type="ECO:0000256" key="2">
    <source>
        <dbReference type="SAM" id="SignalP"/>
    </source>
</evidence>
<gene>
    <name evidence="4" type="ORF">GMC65_08230</name>
</gene>
<feature type="chain" id="PRO_5039262041" description="DUF6287 domain-containing protein" evidence="2">
    <location>
        <begin position="23"/>
        <end position="366"/>
    </location>
</feature>
<evidence type="ECO:0000256" key="1">
    <source>
        <dbReference type="SAM" id="MobiDB-lite"/>
    </source>
</evidence>
<comment type="caution">
    <text evidence="4">The sequence shown here is derived from an EMBL/GenBank/DDBJ whole genome shotgun (WGS) entry which is preliminary data.</text>
</comment>
<accession>A0A6A8UIF4</accession>
<dbReference type="PROSITE" id="PS51257">
    <property type="entry name" value="PROKAR_LIPOPROTEIN"/>
    <property type="match status" value="1"/>
</dbReference>
<feature type="signal peptide" evidence="2">
    <location>
        <begin position="1"/>
        <end position="22"/>
    </location>
</feature>
<feature type="region of interest" description="Disordered" evidence="1">
    <location>
        <begin position="224"/>
        <end position="249"/>
    </location>
</feature>